<accession>A0A2A2AVL8</accession>
<proteinExistence type="predicted"/>
<comment type="caution">
    <text evidence="1">The sequence shown here is derived from an EMBL/GenBank/DDBJ whole genome shotgun (WGS) entry which is preliminary data.</text>
</comment>
<evidence type="ECO:0000313" key="1">
    <source>
        <dbReference type="EMBL" id="PAT42630.1"/>
    </source>
</evidence>
<dbReference type="AlphaFoldDB" id="A0A2A2AVL8"/>
<gene>
    <name evidence="1" type="ORF">CK621_08105</name>
</gene>
<dbReference type="EMBL" id="NSJE01000011">
    <property type="protein sequence ID" value="PAT42630.1"/>
    <property type="molecule type" value="Genomic_DNA"/>
</dbReference>
<reference evidence="1 2" key="1">
    <citation type="submission" date="2017-08" db="EMBL/GenBank/DDBJ databases">
        <title>WGS of Clinical strains of the CDC Group NO-1 linked to zoonotic infections in humans.</title>
        <authorList>
            <person name="Bernier A.-M."/>
            <person name="Bernard K."/>
        </authorList>
    </citation>
    <scope>NUCLEOTIDE SEQUENCE [LARGE SCALE GENOMIC DNA]</scope>
    <source>
        <strain evidence="1 2">NML120219</strain>
    </source>
</reference>
<organism evidence="1 2">
    <name type="scientific">Vandammella animalimorsus</name>
    <dbReference type="NCBI Taxonomy" id="2029117"/>
    <lineage>
        <taxon>Bacteria</taxon>
        <taxon>Pseudomonadati</taxon>
        <taxon>Pseudomonadota</taxon>
        <taxon>Betaproteobacteria</taxon>
        <taxon>Burkholderiales</taxon>
        <taxon>Comamonadaceae</taxon>
        <taxon>Vandammella</taxon>
    </lineage>
</organism>
<name>A0A2A2AVL8_9BURK</name>
<evidence type="ECO:0000313" key="2">
    <source>
        <dbReference type="Proteomes" id="UP000218439"/>
    </source>
</evidence>
<protein>
    <submittedName>
        <fullName evidence="1">Uncharacterized protein</fullName>
    </submittedName>
</protein>
<sequence length="63" mass="6638">MSLKANAGLQTLAQAQWPVPAMPGNACGYTVVAHRAEILNALQGLLRLSVAAVFSAQTPHLLR</sequence>
<dbReference type="Proteomes" id="UP000218439">
    <property type="component" value="Unassembled WGS sequence"/>
</dbReference>